<organism evidence="1 2">
    <name type="scientific">Ophiocordyceps unilateralis</name>
    <name type="common">Zombie-ant fungus</name>
    <name type="synonym">Torrubia unilateralis</name>
    <dbReference type="NCBI Taxonomy" id="268505"/>
    <lineage>
        <taxon>Eukaryota</taxon>
        <taxon>Fungi</taxon>
        <taxon>Dikarya</taxon>
        <taxon>Ascomycota</taxon>
        <taxon>Pezizomycotina</taxon>
        <taxon>Sordariomycetes</taxon>
        <taxon>Hypocreomycetidae</taxon>
        <taxon>Hypocreales</taxon>
        <taxon>Ophiocordycipitaceae</taxon>
        <taxon>Ophiocordyceps</taxon>
    </lineage>
</organism>
<keyword evidence="2" id="KW-1185">Reference proteome</keyword>
<accession>A0A2A9PFK0</accession>
<reference evidence="1 2" key="1">
    <citation type="journal article" date="2015" name="BMC Genomics">
        <title>Gene expression during zombie ant biting behavior reflects the complexity underlying fungal parasitic behavioral manipulation.</title>
        <authorList>
            <person name="de Bekker C."/>
            <person name="Ohm R.A."/>
            <person name="Loreto R.G."/>
            <person name="Sebastian A."/>
            <person name="Albert I."/>
            <person name="Merrow M."/>
            <person name="Brachmann A."/>
            <person name="Hughes D.P."/>
        </authorList>
    </citation>
    <scope>NUCLEOTIDE SEQUENCE [LARGE SCALE GENOMIC DNA]</scope>
    <source>
        <strain evidence="1 2">SC16a</strain>
    </source>
</reference>
<name>A0A2A9PFK0_OPHUN</name>
<dbReference type="EMBL" id="LAZP02000151">
    <property type="protein sequence ID" value="PFH60108.1"/>
    <property type="molecule type" value="Genomic_DNA"/>
</dbReference>
<comment type="caution">
    <text evidence="1">The sequence shown here is derived from an EMBL/GenBank/DDBJ whole genome shotgun (WGS) entry which is preliminary data.</text>
</comment>
<protein>
    <submittedName>
        <fullName evidence="1">Uncharacterized protein</fullName>
    </submittedName>
</protein>
<proteinExistence type="predicted"/>
<evidence type="ECO:0000313" key="1">
    <source>
        <dbReference type="EMBL" id="PFH60108.1"/>
    </source>
</evidence>
<reference evidence="1 2" key="2">
    <citation type="journal article" date="2017" name="Sci. Rep.">
        <title>Ant-infecting Ophiocordyceps genomes reveal a high diversity of potential behavioral manipulation genes and a possible major role for enterotoxins.</title>
        <authorList>
            <person name="de Bekker C."/>
            <person name="Ohm R.A."/>
            <person name="Evans H.C."/>
            <person name="Brachmann A."/>
            <person name="Hughes D.P."/>
        </authorList>
    </citation>
    <scope>NUCLEOTIDE SEQUENCE [LARGE SCALE GENOMIC DNA]</scope>
    <source>
        <strain evidence="1 2">SC16a</strain>
    </source>
</reference>
<sequence length="70" mass="7751">MEPPRHRPERRKVACENGSGREADVCEMDEMDETDELSEHVPEQQILYICVSAFCRSQGGALSTPSRGGA</sequence>
<dbReference type="Proteomes" id="UP000037136">
    <property type="component" value="Unassembled WGS sequence"/>
</dbReference>
<dbReference type="AlphaFoldDB" id="A0A2A9PFK0"/>
<evidence type="ECO:0000313" key="2">
    <source>
        <dbReference type="Proteomes" id="UP000037136"/>
    </source>
</evidence>
<gene>
    <name evidence="1" type="ORF">XA68_11463</name>
</gene>